<organism evidence="3 4">
    <name type="scientific">Myceligenerans pegani</name>
    <dbReference type="NCBI Taxonomy" id="2776917"/>
    <lineage>
        <taxon>Bacteria</taxon>
        <taxon>Bacillati</taxon>
        <taxon>Actinomycetota</taxon>
        <taxon>Actinomycetes</taxon>
        <taxon>Micrococcales</taxon>
        <taxon>Promicromonosporaceae</taxon>
        <taxon>Myceligenerans</taxon>
    </lineage>
</organism>
<feature type="compositionally biased region" description="Gly residues" evidence="1">
    <location>
        <begin position="424"/>
        <end position="433"/>
    </location>
</feature>
<keyword evidence="4" id="KW-1185">Reference proteome</keyword>
<gene>
    <name evidence="3" type="ORF">IHE71_25105</name>
</gene>
<keyword evidence="2" id="KW-0812">Transmembrane</keyword>
<dbReference type="Proteomes" id="UP000625527">
    <property type="component" value="Unassembled WGS sequence"/>
</dbReference>
<feature type="transmembrane region" description="Helical" evidence="2">
    <location>
        <begin position="42"/>
        <end position="67"/>
    </location>
</feature>
<evidence type="ECO:0000256" key="2">
    <source>
        <dbReference type="SAM" id="Phobius"/>
    </source>
</evidence>
<feature type="region of interest" description="Disordered" evidence="1">
    <location>
        <begin position="300"/>
        <end position="336"/>
    </location>
</feature>
<evidence type="ECO:0000313" key="3">
    <source>
        <dbReference type="EMBL" id="MBE1878975.1"/>
    </source>
</evidence>
<feature type="transmembrane region" description="Helical" evidence="2">
    <location>
        <begin position="234"/>
        <end position="252"/>
    </location>
</feature>
<feature type="transmembrane region" description="Helical" evidence="2">
    <location>
        <begin position="167"/>
        <end position="185"/>
    </location>
</feature>
<feature type="compositionally biased region" description="Gly residues" evidence="1">
    <location>
        <begin position="314"/>
        <end position="323"/>
    </location>
</feature>
<keyword evidence="2" id="KW-1133">Transmembrane helix</keyword>
<sequence>MAALDDLTGLIGQAASMMMQGLWQGFEATTFVDVTTPAFRDLYGVVFGVAVFVMVTFFLLQLITAMLRREPAGLARAGLGLAKSILGSFVVVTITAGLLEITDRVCLAIVAASGRSLEQMGTELGLIITGTAVATRGPGGPILTLFLAGLALSATFLMWLTLLVRKALLLIAIALAPLALAGATWDGARGWVARWAQFVLALILSKLVIVVILLLAVSLVTAPTDGDLAPWADKLAGIVLLLMSAFAPYLAFKAISFVGFDPHTTASMEAESKQALDRSVPTLSAGGAAGTFLGSRGASVLGPNGRPTTATGSPGAGAGGGAGATSSGAAGAGTGAGASAGGGAAAGAGAAAGGPAAVAVAGAQVAKKSATAGPQAGAGVGQAAGQQADAVSGSSGSASGSSVAAGSAARTQPAATPATPLAAGAGGRPGGSGQAATAAPTTGAREAGAGGVAGPVTADPVKARPVVLDGKGRERK</sequence>
<feature type="compositionally biased region" description="Low complexity" evidence="1">
    <location>
        <begin position="390"/>
        <end position="423"/>
    </location>
</feature>
<feature type="transmembrane region" description="Helical" evidence="2">
    <location>
        <begin position="142"/>
        <end position="160"/>
    </location>
</feature>
<feature type="compositionally biased region" description="Low complexity" evidence="1">
    <location>
        <begin position="434"/>
        <end position="447"/>
    </location>
</feature>
<comment type="caution">
    <text evidence="3">The sequence shown here is derived from an EMBL/GenBank/DDBJ whole genome shotgun (WGS) entry which is preliminary data.</text>
</comment>
<evidence type="ECO:0000256" key="1">
    <source>
        <dbReference type="SAM" id="MobiDB-lite"/>
    </source>
</evidence>
<dbReference type="RefSeq" id="WP_192865523.1">
    <property type="nucleotide sequence ID" value="NZ_JADAQT010000113.1"/>
</dbReference>
<name>A0ABR9N5P5_9MICO</name>
<evidence type="ECO:0000313" key="4">
    <source>
        <dbReference type="Proteomes" id="UP000625527"/>
    </source>
</evidence>
<protein>
    <submittedName>
        <fullName evidence="3">Conjugal transfer protein TrbL</fullName>
    </submittedName>
</protein>
<keyword evidence="2" id="KW-0472">Membrane</keyword>
<feature type="region of interest" description="Disordered" evidence="1">
    <location>
        <begin position="390"/>
        <end position="476"/>
    </location>
</feature>
<feature type="transmembrane region" description="Helical" evidence="2">
    <location>
        <begin position="197"/>
        <end position="222"/>
    </location>
</feature>
<feature type="transmembrane region" description="Helical" evidence="2">
    <location>
        <begin position="79"/>
        <end position="99"/>
    </location>
</feature>
<dbReference type="EMBL" id="JADAQT010000113">
    <property type="protein sequence ID" value="MBE1878975.1"/>
    <property type="molecule type" value="Genomic_DNA"/>
</dbReference>
<accession>A0ABR9N5P5</accession>
<reference evidence="3 4" key="1">
    <citation type="submission" date="2020-10" db="EMBL/GenBank/DDBJ databases">
        <title>Myceligenerans pegani sp. nov., an endophytic actinomycete isolated from Peganum harmala L. in Xinjiang, China.</title>
        <authorList>
            <person name="Xin L."/>
        </authorList>
    </citation>
    <scope>NUCLEOTIDE SEQUENCE [LARGE SCALE GENOMIC DNA]</scope>
    <source>
        <strain evidence="3 4">TRM65318</strain>
    </source>
</reference>
<proteinExistence type="predicted"/>